<evidence type="ECO:0000256" key="6">
    <source>
        <dbReference type="ARBA" id="ARBA00022852"/>
    </source>
</evidence>
<name>A0A8T1SCK1_CHESE</name>
<comment type="caution">
    <text evidence="11">The sequence shown here is derived from an EMBL/GenBank/DDBJ whole genome shotgun (WGS) entry which is preliminary data.</text>
</comment>
<dbReference type="AlphaFoldDB" id="A0A8T1SCK1"/>
<dbReference type="PANTHER" id="PTHR46096:SF3">
    <property type="entry name" value="PERFORIN-1"/>
    <property type="match status" value="1"/>
</dbReference>
<keyword evidence="4" id="KW-0964">Secreted</keyword>
<evidence type="ECO:0000256" key="7">
    <source>
        <dbReference type="ARBA" id="ARBA00023136"/>
    </source>
</evidence>
<keyword evidence="12" id="KW-1185">Reference proteome</keyword>
<dbReference type="SMART" id="SM00457">
    <property type="entry name" value="MACPF"/>
    <property type="match status" value="1"/>
</dbReference>
<protein>
    <submittedName>
        <fullName evidence="11">Perforin 1</fullName>
    </submittedName>
</protein>
<dbReference type="GO" id="GO:0005576">
    <property type="term" value="C:extracellular region"/>
    <property type="evidence" value="ECO:0007669"/>
    <property type="project" value="UniProtKB-SubCell"/>
</dbReference>
<keyword evidence="5" id="KW-0732">Signal</keyword>
<organism evidence="11 12">
    <name type="scientific">Chelydra serpentina</name>
    <name type="common">Snapping turtle</name>
    <name type="synonym">Testudo serpentina</name>
    <dbReference type="NCBI Taxonomy" id="8475"/>
    <lineage>
        <taxon>Eukaryota</taxon>
        <taxon>Metazoa</taxon>
        <taxon>Chordata</taxon>
        <taxon>Craniata</taxon>
        <taxon>Vertebrata</taxon>
        <taxon>Euteleostomi</taxon>
        <taxon>Archelosauria</taxon>
        <taxon>Testudinata</taxon>
        <taxon>Testudines</taxon>
        <taxon>Cryptodira</taxon>
        <taxon>Durocryptodira</taxon>
        <taxon>Americhelydia</taxon>
        <taxon>Chelydroidea</taxon>
        <taxon>Chelydridae</taxon>
        <taxon>Chelydra</taxon>
    </lineage>
</organism>
<comment type="subcellular location">
    <subcellularLocation>
        <location evidence="1">Membrane</location>
    </subcellularLocation>
    <subcellularLocation>
        <location evidence="2">Secreted</location>
    </subcellularLocation>
</comment>
<dbReference type="GO" id="GO:0051607">
    <property type="term" value="P:defense response to virus"/>
    <property type="evidence" value="ECO:0007669"/>
    <property type="project" value="TreeGrafter"/>
</dbReference>
<dbReference type="Pfam" id="PF01823">
    <property type="entry name" value="MACPF"/>
    <property type="match status" value="1"/>
</dbReference>
<keyword evidence="7" id="KW-0472">Membrane</keyword>
<dbReference type="GO" id="GO:0001913">
    <property type="term" value="P:T cell mediated cytotoxicity"/>
    <property type="evidence" value="ECO:0007669"/>
    <property type="project" value="TreeGrafter"/>
</dbReference>
<evidence type="ECO:0000256" key="5">
    <source>
        <dbReference type="ARBA" id="ARBA00022729"/>
    </source>
</evidence>
<evidence type="ECO:0000256" key="2">
    <source>
        <dbReference type="ARBA" id="ARBA00004613"/>
    </source>
</evidence>
<feature type="non-terminal residue" evidence="11">
    <location>
        <position position="1"/>
    </location>
</feature>
<reference evidence="11 12" key="1">
    <citation type="journal article" date="2020" name="G3 (Bethesda)">
        <title>Draft Genome of the Common Snapping Turtle, Chelydra serpentina, a Model for Phenotypic Plasticity in Reptiles.</title>
        <authorList>
            <person name="Das D."/>
            <person name="Singh S.K."/>
            <person name="Bierstedt J."/>
            <person name="Erickson A."/>
            <person name="Galli G.L.J."/>
            <person name="Crossley D.A. 2nd"/>
            <person name="Rhen T."/>
        </authorList>
    </citation>
    <scope>NUCLEOTIDE SEQUENCE [LARGE SCALE GENOMIC DNA]</scope>
    <source>
        <strain evidence="11">KW</strain>
    </source>
</reference>
<gene>
    <name evidence="11" type="ORF">G0U57_011816</name>
</gene>
<proteinExistence type="inferred from homology"/>
<keyword evidence="8" id="KW-1015">Disulfide bond</keyword>
<dbReference type="PANTHER" id="PTHR46096">
    <property type="entry name" value="PERFORIN-1"/>
    <property type="match status" value="1"/>
</dbReference>
<evidence type="ECO:0000256" key="4">
    <source>
        <dbReference type="ARBA" id="ARBA00022525"/>
    </source>
</evidence>
<evidence type="ECO:0000256" key="1">
    <source>
        <dbReference type="ARBA" id="ARBA00004370"/>
    </source>
</evidence>
<evidence type="ECO:0000256" key="8">
    <source>
        <dbReference type="ARBA" id="ARBA00023157"/>
    </source>
</evidence>
<dbReference type="EMBL" id="JAHGAV010000310">
    <property type="protein sequence ID" value="KAG6926580.1"/>
    <property type="molecule type" value="Genomic_DNA"/>
</dbReference>
<sequence length="336" mass="36269">RFRVTYKPPLTSHFTRALRDLPEDYTHSSRLEYRQLINTYGTHYVSQLQLGGRVRDVTAVWVCEAALDGVTADEVKDCLSLEASVTIRAGKGRAQAAFSQCEEQKKKQNVKRSFHETYSERHTEVMGGHSHADLLFSDGQDAGVFSAWMESLKASPGLVSYSLRPILGEAGQSQREALRQAVSAYIAERALWRNCTRSCPPGTQRSARDPCSCVCPGDGSTNTMCCSRERGERHHSCLHRGGTPTTRLGAFAQTWGPQIWDVRPAAAPRGGSVPGLALPPSPTAPHSPGTSPPPSSLANPTPPPAGPVFLKGPLSGWGSGRGNASPATQLAPRCRV</sequence>
<dbReference type="GO" id="GO:0031640">
    <property type="term" value="P:killing of cells of another organism"/>
    <property type="evidence" value="ECO:0007669"/>
    <property type="project" value="UniProtKB-KW"/>
</dbReference>
<feature type="compositionally biased region" description="Pro residues" evidence="9">
    <location>
        <begin position="277"/>
        <end position="306"/>
    </location>
</feature>
<dbReference type="PROSITE" id="PS51412">
    <property type="entry name" value="MACPF_2"/>
    <property type="match status" value="1"/>
</dbReference>
<dbReference type="InterPro" id="IPR020863">
    <property type="entry name" value="MACPF_CS"/>
</dbReference>
<dbReference type="GO" id="GO:0022829">
    <property type="term" value="F:wide pore channel activity"/>
    <property type="evidence" value="ECO:0007669"/>
    <property type="project" value="TreeGrafter"/>
</dbReference>
<dbReference type="PROSITE" id="PS00279">
    <property type="entry name" value="MACPF_1"/>
    <property type="match status" value="1"/>
</dbReference>
<comment type="similarity">
    <text evidence="3">Belongs to the complement C6/C7/C8/C9 family.</text>
</comment>
<keyword evidence="6" id="KW-0204">Cytolysis</keyword>
<accession>A0A8T1SCK1</accession>
<feature type="domain" description="MACPF" evidence="10">
    <location>
        <begin position="1"/>
        <end position="200"/>
    </location>
</feature>
<evidence type="ECO:0000313" key="11">
    <source>
        <dbReference type="EMBL" id="KAG6926580.1"/>
    </source>
</evidence>
<dbReference type="InterPro" id="IPR020864">
    <property type="entry name" value="MACPF"/>
</dbReference>
<evidence type="ECO:0000256" key="9">
    <source>
        <dbReference type="SAM" id="MobiDB-lite"/>
    </source>
</evidence>
<dbReference type="GO" id="GO:0001771">
    <property type="term" value="P:immunological synapse formation"/>
    <property type="evidence" value="ECO:0007669"/>
    <property type="project" value="TreeGrafter"/>
</dbReference>
<dbReference type="InterPro" id="IPR052784">
    <property type="entry name" value="Perforin-1_pore-forming"/>
</dbReference>
<evidence type="ECO:0000259" key="10">
    <source>
        <dbReference type="PROSITE" id="PS51412"/>
    </source>
</evidence>
<evidence type="ECO:0000256" key="3">
    <source>
        <dbReference type="ARBA" id="ARBA00009214"/>
    </source>
</evidence>
<dbReference type="Proteomes" id="UP000765507">
    <property type="component" value="Unassembled WGS sequence"/>
</dbReference>
<dbReference type="OrthoDB" id="1366754at2759"/>
<evidence type="ECO:0000313" key="12">
    <source>
        <dbReference type="Proteomes" id="UP000765507"/>
    </source>
</evidence>
<feature type="region of interest" description="Disordered" evidence="9">
    <location>
        <begin position="263"/>
        <end position="336"/>
    </location>
</feature>
<dbReference type="GO" id="GO:0016020">
    <property type="term" value="C:membrane"/>
    <property type="evidence" value="ECO:0007669"/>
    <property type="project" value="UniProtKB-SubCell"/>
</dbReference>